<feature type="transmembrane region" description="Helical" evidence="6">
    <location>
        <begin position="394"/>
        <end position="414"/>
    </location>
</feature>
<dbReference type="Proteomes" id="UP000737171">
    <property type="component" value="Unassembled WGS sequence"/>
</dbReference>
<keyword evidence="6" id="KW-0472">Membrane</keyword>
<name>A0ABX2EMH5_9BURK</name>
<feature type="domain" description="Protein kinase" evidence="7">
    <location>
        <begin position="82"/>
        <end position="369"/>
    </location>
</feature>
<dbReference type="PROSITE" id="PS00108">
    <property type="entry name" value="PROTEIN_KINASE_ST"/>
    <property type="match status" value="1"/>
</dbReference>
<dbReference type="SMART" id="SM00028">
    <property type="entry name" value="TPR"/>
    <property type="match status" value="3"/>
</dbReference>
<dbReference type="InterPro" id="IPR000719">
    <property type="entry name" value="Prot_kinase_dom"/>
</dbReference>
<dbReference type="RefSeq" id="WP_173127376.1">
    <property type="nucleotide sequence ID" value="NZ_JABRWJ010000007.1"/>
</dbReference>
<keyword evidence="6" id="KW-1133">Transmembrane helix</keyword>
<evidence type="ECO:0000256" key="2">
    <source>
        <dbReference type="ARBA" id="ARBA00022741"/>
    </source>
</evidence>
<dbReference type="SUPFAM" id="SSF56112">
    <property type="entry name" value="Protein kinase-like (PK-like)"/>
    <property type="match status" value="1"/>
</dbReference>
<dbReference type="PANTHER" id="PTHR43289">
    <property type="entry name" value="MITOGEN-ACTIVATED PROTEIN KINASE KINASE KINASE 20-RELATED"/>
    <property type="match status" value="1"/>
</dbReference>
<organism evidence="8 9">
    <name type="scientific">Pseudaquabacterium terrae</name>
    <dbReference type="NCBI Taxonomy" id="2732868"/>
    <lineage>
        <taxon>Bacteria</taxon>
        <taxon>Pseudomonadati</taxon>
        <taxon>Pseudomonadota</taxon>
        <taxon>Betaproteobacteria</taxon>
        <taxon>Burkholderiales</taxon>
        <taxon>Sphaerotilaceae</taxon>
        <taxon>Pseudaquabacterium</taxon>
    </lineage>
</organism>
<reference evidence="8 9" key="1">
    <citation type="submission" date="2020-05" db="EMBL/GenBank/DDBJ databases">
        <title>Aquincola sp. isolate from soil.</title>
        <authorList>
            <person name="Han J."/>
            <person name="Kim D.-U."/>
        </authorList>
    </citation>
    <scope>NUCLEOTIDE SEQUENCE [LARGE SCALE GENOMIC DNA]</scope>
    <source>
        <strain evidence="8 9">S2</strain>
    </source>
</reference>
<accession>A0ABX2EMH5</accession>
<dbReference type="InterPro" id="IPR011990">
    <property type="entry name" value="TPR-like_helical_dom_sf"/>
</dbReference>
<evidence type="ECO:0000256" key="3">
    <source>
        <dbReference type="ARBA" id="ARBA00022777"/>
    </source>
</evidence>
<evidence type="ECO:0000256" key="1">
    <source>
        <dbReference type="ARBA" id="ARBA00022679"/>
    </source>
</evidence>
<keyword evidence="6" id="KW-0812">Transmembrane</keyword>
<keyword evidence="2 5" id="KW-0547">Nucleotide-binding</keyword>
<dbReference type="Gene3D" id="3.30.200.20">
    <property type="entry name" value="Phosphorylase Kinase, domain 1"/>
    <property type="match status" value="1"/>
</dbReference>
<sequence>MAFQDIDKARWPQLSPLLDELLELGTTARAERLRALRDSDPALAADLDTLLARLEATEHDGFLETPALPPPPGLAGQRVGAYTLERELGRGGMGSVWLARRTDGRYEGQVAIKFLQAGLFGRGDAARFAREGSILAKLAHPHIARLLDAGHLDLPAPGPSQPYLVLEYVEGLPIDRHCDEHALDLAARLRLFLDVLDAVGHAHNRLILHRDLKPSNILVTAGGDVKLLDFGIAKLLDAADQPAGASELTQHGGHAFTPQYAAPEQLQAGDVTTATDVYALGVLLYLLLGGRHPTGHETDAPLQRLQALVELEPPRLSDAVLREAGPAAVRRARELRGDLDTIVARALKKAPAERYANAGELADDLKRYLDHQPIAARPDAWRYRAVKFLRRNRVAVLAGAATTLALVGAAAVALNEARQARAQRVQAEGLIEFMLGDLRKKLQPVGRLDVLDAVGERALGHYAAQDAGRLDADSLGRRARALHLIGEIAEQRGQLDEAARRFGQAAESTAELLTRYPHDAQRIFDHAQSEYWVGFIARRRGLPRDAEAAFGRYLELAQRLVKLDPVKPDWRVEEAYARQNIGVLLLENARPAEALQAFERTQAIWQTLVEQQPELNSQFANTLGWIAKAREGLHEYAGAIAAQRAKLALLVRSTDAAKDRPAQYLHATGHNEIGRLQLSLGRNDEAAASAEQSVAAFEVLVTAETNNLDWLAQLGMARTYVAEARLALDQPAAARAQLGPLRQGLIRLLSKPDRKARWEVNLRGRVLLLQAGLADNAAATAAASADLAEYFADLHRFEAAGKTLDAEQRRIVAAAAVAYGDLLARQGRRDDAHAQWQSATQRLQPGAARGELPAVALLGRALWRTGATQDARTWADRVEPTTYRHPDYIDLRQRLAKGVPSDR</sequence>
<dbReference type="SUPFAM" id="SSF48452">
    <property type="entry name" value="TPR-like"/>
    <property type="match status" value="1"/>
</dbReference>
<dbReference type="GO" id="GO:0016301">
    <property type="term" value="F:kinase activity"/>
    <property type="evidence" value="ECO:0007669"/>
    <property type="project" value="UniProtKB-KW"/>
</dbReference>
<dbReference type="PANTHER" id="PTHR43289:SF34">
    <property type="entry name" value="SERINE_THREONINE-PROTEIN KINASE YBDM-RELATED"/>
    <property type="match status" value="1"/>
</dbReference>
<dbReference type="PROSITE" id="PS50011">
    <property type="entry name" value="PROTEIN_KINASE_DOM"/>
    <property type="match status" value="1"/>
</dbReference>
<dbReference type="InterPro" id="IPR008271">
    <property type="entry name" value="Ser/Thr_kinase_AS"/>
</dbReference>
<evidence type="ECO:0000256" key="4">
    <source>
        <dbReference type="ARBA" id="ARBA00022840"/>
    </source>
</evidence>
<comment type="caution">
    <text evidence="8">The sequence shown here is derived from an EMBL/GenBank/DDBJ whole genome shotgun (WGS) entry which is preliminary data.</text>
</comment>
<keyword evidence="1" id="KW-0808">Transferase</keyword>
<keyword evidence="3 8" id="KW-0418">Kinase</keyword>
<dbReference type="PROSITE" id="PS00107">
    <property type="entry name" value="PROTEIN_KINASE_ATP"/>
    <property type="match status" value="1"/>
</dbReference>
<dbReference type="CDD" id="cd14014">
    <property type="entry name" value="STKc_PknB_like"/>
    <property type="match status" value="1"/>
</dbReference>
<evidence type="ECO:0000259" key="7">
    <source>
        <dbReference type="PROSITE" id="PS50011"/>
    </source>
</evidence>
<dbReference type="InterPro" id="IPR017441">
    <property type="entry name" value="Protein_kinase_ATP_BS"/>
</dbReference>
<dbReference type="Gene3D" id="1.10.510.10">
    <property type="entry name" value="Transferase(Phosphotransferase) domain 1"/>
    <property type="match status" value="1"/>
</dbReference>
<evidence type="ECO:0000256" key="5">
    <source>
        <dbReference type="PROSITE-ProRule" id="PRU10141"/>
    </source>
</evidence>
<dbReference type="Pfam" id="PF00069">
    <property type="entry name" value="Pkinase"/>
    <property type="match status" value="1"/>
</dbReference>
<evidence type="ECO:0000313" key="9">
    <source>
        <dbReference type="Proteomes" id="UP000737171"/>
    </source>
</evidence>
<dbReference type="EMBL" id="JABRWJ010000007">
    <property type="protein sequence ID" value="NRF69772.1"/>
    <property type="molecule type" value="Genomic_DNA"/>
</dbReference>
<protein>
    <submittedName>
        <fullName evidence="8">Protein kinase</fullName>
    </submittedName>
</protein>
<proteinExistence type="predicted"/>
<feature type="binding site" evidence="5">
    <location>
        <position position="113"/>
    </location>
    <ligand>
        <name>ATP</name>
        <dbReference type="ChEBI" id="CHEBI:30616"/>
    </ligand>
</feature>
<dbReference type="InterPro" id="IPR019734">
    <property type="entry name" value="TPR_rpt"/>
</dbReference>
<dbReference type="InterPro" id="IPR011009">
    <property type="entry name" value="Kinase-like_dom_sf"/>
</dbReference>
<dbReference type="Gene3D" id="1.25.40.10">
    <property type="entry name" value="Tetratricopeptide repeat domain"/>
    <property type="match status" value="2"/>
</dbReference>
<evidence type="ECO:0000256" key="6">
    <source>
        <dbReference type="SAM" id="Phobius"/>
    </source>
</evidence>
<gene>
    <name evidence="8" type="ORF">HLB44_22460</name>
</gene>
<dbReference type="SMART" id="SM00220">
    <property type="entry name" value="S_TKc"/>
    <property type="match status" value="1"/>
</dbReference>
<evidence type="ECO:0000313" key="8">
    <source>
        <dbReference type="EMBL" id="NRF69772.1"/>
    </source>
</evidence>
<keyword evidence="4 5" id="KW-0067">ATP-binding</keyword>
<keyword evidence="9" id="KW-1185">Reference proteome</keyword>